<reference evidence="1" key="1">
    <citation type="submission" date="2019-10" db="EMBL/GenBank/DDBJ databases">
        <authorList>
            <consortium name="DOE Joint Genome Institute"/>
            <person name="Kuo A."/>
            <person name="Miyauchi S."/>
            <person name="Kiss E."/>
            <person name="Drula E."/>
            <person name="Kohler A."/>
            <person name="Sanchez-Garcia M."/>
            <person name="Andreopoulos B."/>
            <person name="Barry K.W."/>
            <person name="Bonito G."/>
            <person name="Buee M."/>
            <person name="Carver A."/>
            <person name="Chen C."/>
            <person name="Cichocki N."/>
            <person name="Clum A."/>
            <person name="Culley D."/>
            <person name="Crous P.W."/>
            <person name="Fauchery L."/>
            <person name="Girlanda M."/>
            <person name="Hayes R."/>
            <person name="Keri Z."/>
            <person name="Labutti K."/>
            <person name="Lipzen A."/>
            <person name="Lombard V."/>
            <person name="Magnuson J."/>
            <person name="Maillard F."/>
            <person name="Morin E."/>
            <person name="Murat C."/>
            <person name="Nolan M."/>
            <person name="Ohm R."/>
            <person name="Pangilinan J."/>
            <person name="Pereira M."/>
            <person name="Perotto S."/>
            <person name="Peter M."/>
            <person name="Riley R."/>
            <person name="Sitrit Y."/>
            <person name="Stielow B."/>
            <person name="Szollosi G."/>
            <person name="Zifcakova L."/>
            <person name="Stursova M."/>
            <person name="Spatafora J.W."/>
            <person name="Tedersoo L."/>
            <person name="Vaario L.-M."/>
            <person name="Yamada A."/>
            <person name="Yan M."/>
            <person name="Wang P."/>
            <person name="Xu J."/>
            <person name="Bruns T."/>
            <person name="Baldrian P."/>
            <person name="Vilgalys R."/>
            <person name="Henrissat B."/>
            <person name="Grigoriev I.V."/>
            <person name="Hibbett D."/>
            <person name="Nagy L.G."/>
            <person name="Martin F.M."/>
        </authorList>
    </citation>
    <scope>NUCLEOTIDE SEQUENCE</scope>
    <source>
        <strain evidence="1">P2</strain>
    </source>
</reference>
<comment type="caution">
    <text evidence="1">The sequence shown here is derived from an EMBL/GenBank/DDBJ whole genome shotgun (WGS) entry which is preliminary data.</text>
</comment>
<keyword evidence="2" id="KW-1185">Reference proteome</keyword>
<organism evidence="1 2">
    <name type="scientific">Thelephora ganbajun</name>
    <name type="common">Ganba fungus</name>
    <dbReference type="NCBI Taxonomy" id="370292"/>
    <lineage>
        <taxon>Eukaryota</taxon>
        <taxon>Fungi</taxon>
        <taxon>Dikarya</taxon>
        <taxon>Basidiomycota</taxon>
        <taxon>Agaricomycotina</taxon>
        <taxon>Agaricomycetes</taxon>
        <taxon>Thelephorales</taxon>
        <taxon>Thelephoraceae</taxon>
        <taxon>Thelephora</taxon>
    </lineage>
</organism>
<name>A0ACB6ZTT1_THEGA</name>
<evidence type="ECO:0000313" key="1">
    <source>
        <dbReference type="EMBL" id="KAF9653255.1"/>
    </source>
</evidence>
<reference evidence="1" key="2">
    <citation type="journal article" date="2020" name="Nat. Commun.">
        <title>Large-scale genome sequencing of mycorrhizal fungi provides insights into the early evolution of symbiotic traits.</title>
        <authorList>
            <person name="Miyauchi S."/>
            <person name="Kiss E."/>
            <person name="Kuo A."/>
            <person name="Drula E."/>
            <person name="Kohler A."/>
            <person name="Sanchez-Garcia M."/>
            <person name="Morin E."/>
            <person name="Andreopoulos B."/>
            <person name="Barry K.W."/>
            <person name="Bonito G."/>
            <person name="Buee M."/>
            <person name="Carver A."/>
            <person name="Chen C."/>
            <person name="Cichocki N."/>
            <person name="Clum A."/>
            <person name="Culley D."/>
            <person name="Crous P.W."/>
            <person name="Fauchery L."/>
            <person name="Girlanda M."/>
            <person name="Hayes R.D."/>
            <person name="Keri Z."/>
            <person name="LaButti K."/>
            <person name="Lipzen A."/>
            <person name="Lombard V."/>
            <person name="Magnuson J."/>
            <person name="Maillard F."/>
            <person name="Murat C."/>
            <person name="Nolan M."/>
            <person name="Ohm R.A."/>
            <person name="Pangilinan J."/>
            <person name="Pereira M.F."/>
            <person name="Perotto S."/>
            <person name="Peter M."/>
            <person name="Pfister S."/>
            <person name="Riley R."/>
            <person name="Sitrit Y."/>
            <person name="Stielow J.B."/>
            <person name="Szollosi G."/>
            <person name="Zifcakova L."/>
            <person name="Stursova M."/>
            <person name="Spatafora J.W."/>
            <person name="Tedersoo L."/>
            <person name="Vaario L.M."/>
            <person name="Yamada A."/>
            <person name="Yan M."/>
            <person name="Wang P."/>
            <person name="Xu J."/>
            <person name="Bruns T."/>
            <person name="Baldrian P."/>
            <person name="Vilgalys R."/>
            <person name="Dunand C."/>
            <person name="Henrissat B."/>
            <person name="Grigoriev I.V."/>
            <person name="Hibbett D."/>
            <person name="Nagy L.G."/>
            <person name="Martin F.M."/>
        </authorList>
    </citation>
    <scope>NUCLEOTIDE SEQUENCE</scope>
    <source>
        <strain evidence="1">P2</strain>
    </source>
</reference>
<proteinExistence type="predicted"/>
<gene>
    <name evidence="1" type="ORF">BDM02DRAFT_3087538</name>
</gene>
<sequence length="793" mass="89531">MGAEVHHHRPTLKQQNKRFKSKHATKHSIKTAAKGKTVRQSPKSSSTATVAQARLNRRNNAKQIQAKKREALISATRLFSGADGTPRIVAVIPLTPDVSARTTIQGLAEVMDVPAEECLEVGNWRMSAERFKTSVQFLPLRYGDVYSALDACRVADYVVFVLSSTVEVDKYGDTLLRTLQAQGLPDVVTTLNPDASLDQKSRAGVLKSLLSFIRYFVPSQTRVYDIHSSSDRLNALRTLCEGKPSDVRWRENRSYMLGEELAWSEGVLRITGYVRGSQLSPDRLVHIPGHGDYQIQSIMSAPTRHPRSKTSSDDVIEVESVILAEPDSEFADSLVSTNDFDDLANEQTWPTEEEMKGVDQRAGGASLPDAKAGTTPKQIKRTPKGMSEYQAAWIVDSDEEDNEGDHEDGEDDEASMDAEGQGEVEEEEEEEMVMDELMELESRKSAVAFQDLDMEEETQQLKKWRDRKREEEEDAQFPDEIDTPMDISARTRFQRYRGLRSFRTSPWDPYENLPRDYARIFQFEGFKRTERSAFRKAEEGSGVEPGVRVAVHLKNVPQEASRPNPGAPFVIFGLLKHEHKKTVLNFTVQRNTEYEGSIRSKDPLVLCVGPRRLRVNPIYSQHTRGGGKGQNNVHKFERYLRHGVTNVATIYGPVAFGKQPCILLGENEGSQAPDLVAMGTFLHPDTTRVIAKRIVLSGHPFKLHRKTATVRYMFFNPEDINYFKPVQLHTKYGRMGHIKESLGTHGYFKAHFDGPMNQMDTVCMSLYKRVYPKWARLVKSGSGQQEGDEMMVE</sequence>
<dbReference type="EMBL" id="MU117964">
    <property type="protein sequence ID" value="KAF9653255.1"/>
    <property type="molecule type" value="Genomic_DNA"/>
</dbReference>
<protein>
    <submittedName>
        <fullName evidence="1">Ribosome biogenesis protein tsr1</fullName>
    </submittedName>
</protein>
<dbReference type="Proteomes" id="UP000886501">
    <property type="component" value="Unassembled WGS sequence"/>
</dbReference>
<accession>A0ACB6ZTT1</accession>
<evidence type="ECO:0000313" key="2">
    <source>
        <dbReference type="Proteomes" id="UP000886501"/>
    </source>
</evidence>